<keyword evidence="1" id="KW-0472">Membrane</keyword>
<evidence type="ECO:0000256" key="1">
    <source>
        <dbReference type="SAM" id="Phobius"/>
    </source>
</evidence>
<proteinExistence type="predicted"/>
<dbReference type="STRING" id="1120996.SAMN02746066_01184"/>
<feature type="transmembrane region" description="Helical" evidence="1">
    <location>
        <begin position="21"/>
        <end position="38"/>
    </location>
</feature>
<dbReference type="RefSeq" id="WP_073284471.1">
    <property type="nucleotide sequence ID" value="NZ_FRCP01000007.1"/>
</dbReference>
<feature type="transmembrane region" description="Helical" evidence="1">
    <location>
        <begin position="44"/>
        <end position="67"/>
    </location>
</feature>
<gene>
    <name evidence="2" type="ORF">SAMN02746066_01184</name>
</gene>
<dbReference type="OrthoDB" id="9783125at2"/>
<dbReference type="EMBL" id="FRCP01000007">
    <property type="protein sequence ID" value="SHM21112.1"/>
    <property type="molecule type" value="Genomic_DNA"/>
</dbReference>
<accession>A0A1M7GXH2</accession>
<evidence type="ECO:0000313" key="3">
    <source>
        <dbReference type="Proteomes" id="UP000184038"/>
    </source>
</evidence>
<dbReference type="Proteomes" id="UP000184038">
    <property type="component" value="Unassembled WGS sequence"/>
</dbReference>
<organism evidence="2 3">
    <name type="scientific">Anaerosporobacter mobilis DSM 15930</name>
    <dbReference type="NCBI Taxonomy" id="1120996"/>
    <lineage>
        <taxon>Bacteria</taxon>
        <taxon>Bacillati</taxon>
        <taxon>Bacillota</taxon>
        <taxon>Clostridia</taxon>
        <taxon>Lachnospirales</taxon>
        <taxon>Lachnospiraceae</taxon>
        <taxon>Anaerosporobacter</taxon>
    </lineage>
</organism>
<keyword evidence="1" id="KW-0812">Transmembrane</keyword>
<keyword evidence="1" id="KW-1133">Transmembrane helix</keyword>
<evidence type="ECO:0000313" key="2">
    <source>
        <dbReference type="EMBL" id="SHM21112.1"/>
    </source>
</evidence>
<keyword evidence="3" id="KW-1185">Reference proteome</keyword>
<reference evidence="2 3" key="1">
    <citation type="submission" date="2016-11" db="EMBL/GenBank/DDBJ databases">
        <authorList>
            <person name="Jaros S."/>
            <person name="Januszkiewicz K."/>
            <person name="Wedrychowicz H."/>
        </authorList>
    </citation>
    <scope>NUCLEOTIDE SEQUENCE [LARGE SCALE GENOMIC DNA]</scope>
    <source>
        <strain evidence="2 3">DSM 15930</strain>
    </source>
</reference>
<name>A0A1M7GXH2_9FIRM</name>
<dbReference type="AlphaFoldDB" id="A0A1M7GXH2"/>
<sequence>MDKGTHGYIKYKKNKQLRDTISIALVGIIIFVIGYLLNDNSKNNVFTILAILLALPGAKMLVGYIVVAPYQSMNDKEYEQVCKVISPSIAMISDLVITSPDKVMNLDVVVVDDYQVIALLGKQGQDISYIQTYLMRTIKNQGYSFEVKVLTDFSEFLLRVKTLVTSKEQVPAKEEQDGEDTNNSERDEIINLLKTLNV</sequence>
<protein>
    <submittedName>
        <fullName evidence="2">Uncharacterized protein</fullName>
    </submittedName>
</protein>